<dbReference type="AlphaFoldDB" id="A0A2N5A3A4"/>
<name>A0A2N5A3A4_KLEVA</name>
<proteinExistence type="predicted"/>
<keyword evidence="1 2" id="KW-0238">DNA-binding</keyword>
<feature type="compositionally biased region" description="Pro residues" evidence="3">
    <location>
        <begin position="83"/>
        <end position="93"/>
    </location>
</feature>
<dbReference type="InterPro" id="IPR012340">
    <property type="entry name" value="NA-bd_OB-fold"/>
</dbReference>
<protein>
    <submittedName>
        <fullName evidence="4">Single-stranded DNA-binding protein</fullName>
    </submittedName>
</protein>
<comment type="caution">
    <text evidence="4">The sequence shown here is derived from an EMBL/GenBank/DDBJ whole genome shotgun (WGS) entry which is preliminary data.</text>
</comment>
<feature type="non-terminal residue" evidence="4">
    <location>
        <position position="1"/>
    </location>
</feature>
<feature type="compositionally biased region" description="Low complexity" evidence="3">
    <location>
        <begin position="46"/>
        <end position="66"/>
    </location>
</feature>
<evidence type="ECO:0000256" key="1">
    <source>
        <dbReference type="ARBA" id="ARBA00023125"/>
    </source>
</evidence>
<dbReference type="GO" id="GO:0003697">
    <property type="term" value="F:single-stranded DNA binding"/>
    <property type="evidence" value="ECO:0007669"/>
    <property type="project" value="InterPro"/>
</dbReference>
<gene>
    <name evidence="4" type="ORF">CWM98_37845</name>
</gene>
<evidence type="ECO:0000313" key="4">
    <source>
        <dbReference type="EMBL" id="PLP34903.1"/>
    </source>
</evidence>
<evidence type="ECO:0000256" key="2">
    <source>
        <dbReference type="PROSITE-ProRule" id="PRU00252"/>
    </source>
</evidence>
<sequence length="102" mass="10902">YIEGQLRTRNWQDDAGVTRYVTEVLVGQNSTLQMLGGRREAGVPESATQSQSPATPAQPAQAATKSPKAKGGKKGRQDAAPSQQPPQPLPDDFPPMDDDAPF</sequence>
<dbReference type="SUPFAM" id="SSF50249">
    <property type="entry name" value="Nucleic acid-binding proteins"/>
    <property type="match status" value="1"/>
</dbReference>
<dbReference type="Gene3D" id="2.40.50.140">
    <property type="entry name" value="Nucleic acid-binding proteins"/>
    <property type="match status" value="1"/>
</dbReference>
<dbReference type="EMBL" id="PICB01003313">
    <property type="protein sequence ID" value="PLP34903.1"/>
    <property type="molecule type" value="Genomic_DNA"/>
</dbReference>
<dbReference type="InterPro" id="IPR000424">
    <property type="entry name" value="Primosome_PriB/ssb"/>
</dbReference>
<evidence type="ECO:0000313" key="5">
    <source>
        <dbReference type="Proteomes" id="UP000234473"/>
    </source>
</evidence>
<organism evidence="4 5">
    <name type="scientific">Klebsiella variicola</name>
    <dbReference type="NCBI Taxonomy" id="244366"/>
    <lineage>
        <taxon>Bacteria</taxon>
        <taxon>Pseudomonadati</taxon>
        <taxon>Pseudomonadota</taxon>
        <taxon>Gammaproteobacteria</taxon>
        <taxon>Enterobacterales</taxon>
        <taxon>Enterobacteriaceae</taxon>
        <taxon>Klebsiella/Raoultella group</taxon>
        <taxon>Klebsiella</taxon>
        <taxon>Klebsiella pneumoniae complex</taxon>
    </lineage>
</organism>
<reference evidence="4 5" key="1">
    <citation type="submission" date="2017-11" db="EMBL/GenBank/DDBJ databases">
        <authorList>
            <person name="Han C.G."/>
        </authorList>
    </citation>
    <scope>NUCLEOTIDE SEQUENCE [LARGE SCALE GENOMIC DNA]</scope>
    <source>
        <strain evidence="4 5">A5</strain>
    </source>
</reference>
<dbReference type="Proteomes" id="UP000234473">
    <property type="component" value="Unassembled WGS sequence"/>
</dbReference>
<feature type="region of interest" description="Disordered" evidence="3">
    <location>
        <begin position="35"/>
        <end position="102"/>
    </location>
</feature>
<reference evidence="4 5" key="2">
    <citation type="submission" date="2018-01" db="EMBL/GenBank/DDBJ databases">
        <title>Genomic study of Klebsiella pneumoniae.</title>
        <authorList>
            <person name="Yang Y."/>
            <person name="Bicalho R."/>
        </authorList>
    </citation>
    <scope>NUCLEOTIDE SEQUENCE [LARGE SCALE GENOMIC DNA]</scope>
    <source>
        <strain evidence="4 5">A5</strain>
    </source>
</reference>
<dbReference type="PROSITE" id="PS50935">
    <property type="entry name" value="SSB"/>
    <property type="match status" value="1"/>
</dbReference>
<evidence type="ECO:0000256" key="3">
    <source>
        <dbReference type="SAM" id="MobiDB-lite"/>
    </source>
</evidence>
<accession>A0A2N5A3A4</accession>